<evidence type="ECO:0000256" key="1">
    <source>
        <dbReference type="ARBA" id="ARBA00022849"/>
    </source>
</evidence>
<gene>
    <name evidence="4" type="ORF">TCIL3000_9_1030</name>
</gene>
<dbReference type="VEuPathDB" id="TriTrypDB:TcIL3000_9_1030"/>
<dbReference type="Pfam" id="PF01451">
    <property type="entry name" value="LMWPc"/>
    <property type="match status" value="1"/>
</dbReference>
<dbReference type="InterPro" id="IPR023485">
    <property type="entry name" value="Ptyr_pPase"/>
</dbReference>
<dbReference type="PANTHER" id="PTHR43428">
    <property type="entry name" value="ARSENATE REDUCTASE"/>
    <property type="match status" value="1"/>
</dbReference>
<dbReference type="Gene3D" id="3.40.50.2300">
    <property type="match status" value="1"/>
</dbReference>
<evidence type="ECO:0000256" key="2">
    <source>
        <dbReference type="SAM" id="MobiDB-lite"/>
    </source>
</evidence>
<feature type="domain" description="Phosphotyrosine protein phosphatase I" evidence="3">
    <location>
        <begin position="12"/>
        <end position="90"/>
    </location>
</feature>
<evidence type="ECO:0000313" key="4">
    <source>
        <dbReference type="EMBL" id="CCC92708.1"/>
    </source>
</evidence>
<dbReference type="GO" id="GO:0046685">
    <property type="term" value="P:response to arsenic-containing substance"/>
    <property type="evidence" value="ECO:0007669"/>
    <property type="project" value="UniProtKB-KW"/>
</dbReference>
<dbReference type="PANTHER" id="PTHR43428:SF1">
    <property type="entry name" value="ARSENATE REDUCTASE"/>
    <property type="match status" value="1"/>
</dbReference>
<proteinExistence type="predicted"/>
<dbReference type="InterPro" id="IPR036196">
    <property type="entry name" value="Ptyr_pPase_sf"/>
</dbReference>
<reference evidence="4" key="1">
    <citation type="journal article" date="2012" name="Proc. Natl. Acad. Sci. U.S.A.">
        <title>Antigenic diversity is generated by distinct evolutionary mechanisms in African trypanosome species.</title>
        <authorList>
            <person name="Jackson A.P."/>
            <person name="Berry A."/>
            <person name="Aslett M."/>
            <person name="Allison H.C."/>
            <person name="Burton P."/>
            <person name="Vavrova-Anderson J."/>
            <person name="Brown R."/>
            <person name="Browne H."/>
            <person name="Corton N."/>
            <person name="Hauser H."/>
            <person name="Gamble J."/>
            <person name="Gilderthorp R."/>
            <person name="Marcello L."/>
            <person name="McQuillan J."/>
            <person name="Otto T.D."/>
            <person name="Quail M.A."/>
            <person name="Sanders M.J."/>
            <person name="van Tonder A."/>
            <person name="Ginger M.L."/>
            <person name="Field M.C."/>
            <person name="Barry J.D."/>
            <person name="Hertz-Fowler C."/>
            <person name="Berriman M."/>
        </authorList>
    </citation>
    <scope>NUCLEOTIDE SEQUENCE</scope>
    <source>
        <strain evidence="4">IL3000</strain>
    </source>
</reference>
<keyword evidence="1" id="KW-0059">Arsenical resistance</keyword>
<name>G0UTJ4_TRYCI</name>
<feature type="region of interest" description="Disordered" evidence="2">
    <location>
        <begin position="116"/>
        <end position="141"/>
    </location>
</feature>
<protein>
    <submittedName>
        <fullName evidence="4">Uncharacterized protein TCIL3000_9_1030</fullName>
    </submittedName>
</protein>
<dbReference type="AlphaFoldDB" id="G0UTJ4"/>
<dbReference type="EMBL" id="HE575322">
    <property type="protein sequence ID" value="CCC92708.1"/>
    <property type="molecule type" value="Genomic_DNA"/>
</dbReference>
<dbReference type="SUPFAM" id="SSF52788">
    <property type="entry name" value="Phosphotyrosine protein phosphatases I"/>
    <property type="match status" value="1"/>
</dbReference>
<evidence type="ECO:0000259" key="3">
    <source>
        <dbReference type="Pfam" id="PF01451"/>
    </source>
</evidence>
<accession>G0UTJ4</accession>
<organism evidence="4">
    <name type="scientific">Trypanosoma congolense (strain IL3000)</name>
    <dbReference type="NCBI Taxonomy" id="1068625"/>
    <lineage>
        <taxon>Eukaryota</taxon>
        <taxon>Discoba</taxon>
        <taxon>Euglenozoa</taxon>
        <taxon>Kinetoplastea</taxon>
        <taxon>Metakinetoplastina</taxon>
        <taxon>Trypanosomatida</taxon>
        <taxon>Trypanosomatidae</taxon>
        <taxon>Trypanosoma</taxon>
        <taxon>Nannomonas</taxon>
    </lineage>
</organism>
<sequence>MANSCRGILIAGLTNRARTQMAEGILRYLTAGTVFVKSGGVHHESAVHPLAIKAMNDIGVDISGHSVTSLQSARRQQGTYDVHISIDCSYEQRTIDKSLPPRVTIRRKALRATSCTEDDLTDSGSGRASCEGDRSYGDDSSGDAEYLVEYDPLLVPSTPSHWSVGADATDIQRQWKIWSPRDPSIFHENSTRKFQDHIYEGEPLFMQLKPCRRRTLAKLTERWEMEEVAVRYPMERRFEQELRFAQARTQLLQRCVSLLRRMEEHYGEQFLLNTNLLRTPKIE</sequence>